<name>A0A0G4HJ26_9ALVE</name>
<dbReference type="EMBL" id="CDMZ01002828">
    <property type="protein sequence ID" value="CEM44032.1"/>
    <property type="molecule type" value="Genomic_DNA"/>
</dbReference>
<gene>
    <name evidence="1" type="ORF">Cvel_7021</name>
</gene>
<dbReference type="VEuPathDB" id="CryptoDB:Cvel_7021"/>
<reference evidence="1" key="1">
    <citation type="submission" date="2014-11" db="EMBL/GenBank/DDBJ databases">
        <authorList>
            <person name="Otto D Thomas"/>
            <person name="Naeem Raeece"/>
        </authorList>
    </citation>
    <scope>NUCLEOTIDE SEQUENCE</scope>
</reference>
<protein>
    <submittedName>
        <fullName evidence="1">Uncharacterized protein</fullName>
    </submittedName>
</protein>
<accession>A0A0G4HJ26</accession>
<organism evidence="1">
    <name type="scientific">Chromera velia CCMP2878</name>
    <dbReference type="NCBI Taxonomy" id="1169474"/>
    <lineage>
        <taxon>Eukaryota</taxon>
        <taxon>Sar</taxon>
        <taxon>Alveolata</taxon>
        <taxon>Colpodellida</taxon>
        <taxon>Chromeraceae</taxon>
        <taxon>Chromera</taxon>
    </lineage>
</organism>
<sequence>MPMLCVEGLRLPQPDHISWGLYLGTGKDGEASGNTSLYPSPLILRRVTAESAEERETSSRDTLSPNAVQKEAQYEWFVIPLGSGKELLHGDELGVGRDPQEWRQEILRVGPPSPAECSLGVREEFKGNWEDEFVVPLVWRVRKDHSVWESVRKVNAPPQRIASPAGRFCSLFGGCCNPELEPARLRQILPKLLICGWSAVYLTEEK</sequence>
<proteinExistence type="predicted"/>
<dbReference type="AlphaFoldDB" id="A0A0G4HJ26"/>
<evidence type="ECO:0000313" key="1">
    <source>
        <dbReference type="EMBL" id="CEM44032.1"/>
    </source>
</evidence>